<dbReference type="GO" id="GO:0016887">
    <property type="term" value="F:ATP hydrolysis activity"/>
    <property type="evidence" value="ECO:0007669"/>
    <property type="project" value="InterPro"/>
</dbReference>
<dbReference type="GO" id="GO:0005524">
    <property type="term" value="F:ATP binding"/>
    <property type="evidence" value="ECO:0007669"/>
    <property type="project" value="UniProtKB-KW"/>
</dbReference>
<feature type="transmembrane region" description="Helical" evidence="9">
    <location>
        <begin position="139"/>
        <end position="165"/>
    </location>
</feature>
<dbReference type="SUPFAM" id="SSF90123">
    <property type="entry name" value="ABC transporter transmembrane region"/>
    <property type="match status" value="1"/>
</dbReference>
<keyword evidence="8 9" id="KW-0472">Membrane</keyword>
<accession>A0A511ZQY4</accession>
<evidence type="ECO:0000256" key="1">
    <source>
        <dbReference type="ARBA" id="ARBA00004651"/>
    </source>
</evidence>
<dbReference type="InterPro" id="IPR003439">
    <property type="entry name" value="ABC_transporter-like_ATP-bd"/>
</dbReference>
<comment type="subcellular location">
    <subcellularLocation>
        <location evidence="1">Cell membrane</location>
        <topology evidence="1">Multi-pass membrane protein</topology>
    </subcellularLocation>
</comment>
<dbReference type="Gene3D" id="3.40.50.300">
    <property type="entry name" value="P-loop containing nucleotide triphosphate hydrolases"/>
    <property type="match status" value="1"/>
</dbReference>
<evidence type="ECO:0000256" key="5">
    <source>
        <dbReference type="ARBA" id="ARBA00022741"/>
    </source>
</evidence>
<dbReference type="InterPro" id="IPR003593">
    <property type="entry name" value="AAA+_ATPase"/>
</dbReference>
<dbReference type="InterPro" id="IPR039421">
    <property type="entry name" value="Type_1_exporter"/>
</dbReference>
<evidence type="ECO:0000259" key="10">
    <source>
        <dbReference type="PROSITE" id="PS50893"/>
    </source>
</evidence>
<dbReference type="SUPFAM" id="SSF52540">
    <property type="entry name" value="P-loop containing nucleoside triphosphate hydrolases"/>
    <property type="match status" value="1"/>
</dbReference>
<dbReference type="PROSITE" id="PS50929">
    <property type="entry name" value="ABC_TM1F"/>
    <property type="match status" value="1"/>
</dbReference>
<dbReference type="InterPro" id="IPR036640">
    <property type="entry name" value="ABC1_TM_sf"/>
</dbReference>
<evidence type="ECO:0000256" key="2">
    <source>
        <dbReference type="ARBA" id="ARBA00022448"/>
    </source>
</evidence>
<evidence type="ECO:0000313" key="13">
    <source>
        <dbReference type="Proteomes" id="UP000321558"/>
    </source>
</evidence>
<keyword evidence="6" id="KW-0067">ATP-binding</keyword>
<dbReference type="CDD" id="cd07346">
    <property type="entry name" value="ABC_6TM_exporters"/>
    <property type="match status" value="1"/>
</dbReference>
<dbReference type="PROSITE" id="PS00211">
    <property type="entry name" value="ABC_TRANSPORTER_1"/>
    <property type="match status" value="1"/>
</dbReference>
<dbReference type="PANTHER" id="PTHR24221:SF654">
    <property type="entry name" value="ATP-BINDING CASSETTE SUB-FAMILY B MEMBER 6"/>
    <property type="match status" value="1"/>
</dbReference>
<dbReference type="Gene3D" id="1.20.1560.10">
    <property type="entry name" value="ABC transporter type 1, transmembrane domain"/>
    <property type="match status" value="1"/>
</dbReference>
<dbReference type="RefSeq" id="WP_147212736.1">
    <property type="nucleotide sequence ID" value="NZ_BJYM01000032.1"/>
</dbReference>
<dbReference type="GO" id="GO:0140359">
    <property type="term" value="F:ABC-type transporter activity"/>
    <property type="evidence" value="ECO:0007669"/>
    <property type="project" value="InterPro"/>
</dbReference>
<evidence type="ECO:0000256" key="6">
    <source>
        <dbReference type="ARBA" id="ARBA00022840"/>
    </source>
</evidence>
<evidence type="ECO:0000256" key="7">
    <source>
        <dbReference type="ARBA" id="ARBA00022989"/>
    </source>
</evidence>
<feature type="transmembrane region" description="Helical" evidence="9">
    <location>
        <begin position="261"/>
        <end position="281"/>
    </location>
</feature>
<reference evidence="12 13" key="1">
    <citation type="submission" date="2019-07" db="EMBL/GenBank/DDBJ databases">
        <title>Whole genome shotgun sequence of Oceanobacillus sojae NBRC 105379.</title>
        <authorList>
            <person name="Hosoyama A."/>
            <person name="Uohara A."/>
            <person name="Ohji S."/>
            <person name="Ichikawa N."/>
        </authorList>
    </citation>
    <scope>NUCLEOTIDE SEQUENCE [LARGE SCALE GENOMIC DNA]</scope>
    <source>
        <strain evidence="12 13">NBRC 105379</strain>
    </source>
</reference>
<dbReference type="InterPro" id="IPR017871">
    <property type="entry name" value="ABC_transporter-like_CS"/>
</dbReference>
<keyword evidence="3" id="KW-1003">Cell membrane</keyword>
<dbReference type="Pfam" id="PF00005">
    <property type="entry name" value="ABC_tran"/>
    <property type="match status" value="1"/>
</dbReference>
<protein>
    <submittedName>
        <fullName evidence="12">ABC transporter</fullName>
    </submittedName>
</protein>
<dbReference type="PROSITE" id="PS50893">
    <property type="entry name" value="ABC_TRANSPORTER_2"/>
    <property type="match status" value="1"/>
</dbReference>
<proteinExistence type="predicted"/>
<dbReference type="GO" id="GO:0034040">
    <property type="term" value="F:ATPase-coupled lipid transmembrane transporter activity"/>
    <property type="evidence" value="ECO:0007669"/>
    <property type="project" value="TreeGrafter"/>
</dbReference>
<feature type="transmembrane region" description="Helical" evidence="9">
    <location>
        <begin position="171"/>
        <end position="189"/>
    </location>
</feature>
<dbReference type="PANTHER" id="PTHR24221">
    <property type="entry name" value="ATP-BINDING CASSETTE SUB-FAMILY B"/>
    <property type="match status" value="1"/>
</dbReference>
<sequence>MKLSNTSTRIALFSKVAPLGKALSPVTKPLLGATLIELLSAVFAVLPYVLIVQVGNELLSPAPNAGLVWTLVLSAVACLVLHAALSMVALTVTHLTDGTHQWRLRRELVAKLGRLPLGWFSVNNAGQVKKMLQDDTHAIHYVIAHSVLDLVSGLAVPLLSFIYLFTVDWRLAIIALAPPLTYFIIFGVVTSRSSGVTRGIGEISGRLSGRVIEVLEGIQVIRAFGQTGKAHRRYSNTVDEYISRTVDWLLPLSKLQAAISVLLQPITFLLLILMVGTGFIATGRMEPLTILPFLLLALTMGNPVLRLGNGMSSLMEAMEAAQRLENTRGLSEIEEPMNPQTPDAGQLDVECKNVVFSYKEGHRAVDHVSFVMLPGTITALVGPSGSGKSTIAKLLPRFYDPQSGSIAIGGVPIREMDTSELYRKVGFVFQDVRLLQETIRDNIRLGNPDASEEDVVRVARAARIHDRIKRLPRGYDSIVGVDARLSGGEAQRISIARALLADAPIIVMDEATSMIDPESEAEIQHALISLIKGRTVLVIAHRLHTIVGADQILVVDDGNIVQRGTHEELVPSDGLYSRLWKAYERTKEGRGKQ</sequence>
<dbReference type="EMBL" id="BJYM01000032">
    <property type="protein sequence ID" value="GEN89868.1"/>
    <property type="molecule type" value="Genomic_DNA"/>
</dbReference>
<dbReference type="InterPro" id="IPR011527">
    <property type="entry name" value="ABC1_TM_dom"/>
</dbReference>
<feature type="domain" description="ABC transmembrane type-1" evidence="11">
    <location>
        <begin position="31"/>
        <end position="316"/>
    </location>
</feature>
<name>A0A511ZQY4_9BACI</name>
<keyword evidence="2" id="KW-0813">Transport</keyword>
<feature type="transmembrane region" description="Helical" evidence="9">
    <location>
        <begin position="30"/>
        <end position="51"/>
    </location>
</feature>
<dbReference type="GO" id="GO:0005886">
    <property type="term" value="C:plasma membrane"/>
    <property type="evidence" value="ECO:0007669"/>
    <property type="project" value="UniProtKB-SubCell"/>
</dbReference>
<dbReference type="FunFam" id="3.40.50.300:FF:000221">
    <property type="entry name" value="Multidrug ABC transporter ATP-binding protein"/>
    <property type="match status" value="1"/>
</dbReference>
<comment type="caution">
    <text evidence="12">The sequence shown here is derived from an EMBL/GenBank/DDBJ whole genome shotgun (WGS) entry which is preliminary data.</text>
</comment>
<evidence type="ECO:0000256" key="4">
    <source>
        <dbReference type="ARBA" id="ARBA00022692"/>
    </source>
</evidence>
<keyword evidence="5" id="KW-0547">Nucleotide-binding</keyword>
<gene>
    <name evidence="12" type="ORF">OSO01_46070</name>
</gene>
<evidence type="ECO:0000259" key="11">
    <source>
        <dbReference type="PROSITE" id="PS50929"/>
    </source>
</evidence>
<dbReference type="SMART" id="SM00382">
    <property type="entry name" value="AAA"/>
    <property type="match status" value="1"/>
</dbReference>
<dbReference type="Proteomes" id="UP000321558">
    <property type="component" value="Unassembled WGS sequence"/>
</dbReference>
<evidence type="ECO:0000256" key="3">
    <source>
        <dbReference type="ARBA" id="ARBA00022475"/>
    </source>
</evidence>
<dbReference type="STRING" id="582851.GCA_900162665_03536"/>
<feature type="transmembrane region" description="Helical" evidence="9">
    <location>
        <begin position="71"/>
        <end position="96"/>
    </location>
</feature>
<evidence type="ECO:0000256" key="9">
    <source>
        <dbReference type="SAM" id="Phobius"/>
    </source>
</evidence>
<dbReference type="InterPro" id="IPR027417">
    <property type="entry name" value="P-loop_NTPase"/>
</dbReference>
<keyword evidence="7 9" id="KW-1133">Transmembrane helix</keyword>
<dbReference type="Pfam" id="PF00664">
    <property type="entry name" value="ABC_membrane"/>
    <property type="match status" value="1"/>
</dbReference>
<keyword evidence="13" id="KW-1185">Reference proteome</keyword>
<dbReference type="OrthoDB" id="9762778at2"/>
<evidence type="ECO:0000256" key="8">
    <source>
        <dbReference type="ARBA" id="ARBA00023136"/>
    </source>
</evidence>
<feature type="domain" description="ABC transporter" evidence="10">
    <location>
        <begin position="349"/>
        <end position="582"/>
    </location>
</feature>
<dbReference type="AlphaFoldDB" id="A0A511ZQY4"/>
<evidence type="ECO:0000313" key="12">
    <source>
        <dbReference type="EMBL" id="GEN89868.1"/>
    </source>
</evidence>
<keyword evidence="4 9" id="KW-0812">Transmembrane</keyword>
<organism evidence="12 13">
    <name type="scientific">Oceanobacillus sojae</name>
    <dbReference type="NCBI Taxonomy" id="582851"/>
    <lineage>
        <taxon>Bacteria</taxon>
        <taxon>Bacillati</taxon>
        <taxon>Bacillota</taxon>
        <taxon>Bacilli</taxon>
        <taxon>Bacillales</taxon>
        <taxon>Bacillaceae</taxon>
        <taxon>Oceanobacillus</taxon>
    </lineage>
</organism>